<sequence>MPDCPIIDAHFHIWDPRRNAMSWQTPGSPMTRPFDIAAYGRAMAGIDLAGAVFVECFVDRGGYLAEVAMAEAAAETDPRVQAIVAQAALDDGADAGPLLERLATRHPMVRGIRRMIEEQPDPDFARRPAFVEGVQLLRDHALSFDVNIHHGQMAQAADLAEAVDGVPLILDHCGKPGIRARVTEPWRTHLARFAANPDTYCKLSGLPVEAEHANWTHDDLRPYLDAVVEAFGFDRLIFATDWPVCTQATTPQGWIALLDRHFSGVAPADLRKVFAGNARRVYRLPGAAAGAS</sequence>
<dbReference type="InterPro" id="IPR006680">
    <property type="entry name" value="Amidohydro-rel"/>
</dbReference>
<comment type="caution">
    <text evidence="3">The sequence shown here is derived from an EMBL/GenBank/DDBJ whole genome shotgun (WGS) entry which is preliminary data.</text>
</comment>
<dbReference type="Pfam" id="PF04909">
    <property type="entry name" value="Amidohydro_2"/>
    <property type="match status" value="1"/>
</dbReference>
<protein>
    <submittedName>
        <fullName evidence="3">Amidohydrolase family protein</fullName>
    </submittedName>
</protein>
<feature type="domain" description="Amidohydrolase-related" evidence="2">
    <location>
        <begin position="7"/>
        <end position="284"/>
    </location>
</feature>
<dbReference type="SUPFAM" id="SSF51556">
    <property type="entry name" value="Metallo-dependent hydrolases"/>
    <property type="match status" value="1"/>
</dbReference>
<reference evidence="3 4" key="1">
    <citation type="submission" date="2024-07" db="EMBL/GenBank/DDBJ databases">
        <authorList>
            <person name="Kang M."/>
        </authorList>
    </citation>
    <scope>NUCLEOTIDE SEQUENCE [LARGE SCALE GENOMIC DNA]</scope>
    <source>
        <strain evidence="3 4">DFM31</strain>
    </source>
</reference>
<evidence type="ECO:0000313" key="3">
    <source>
        <dbReference type="EMBL" id="MEV8467268.1"/>
    </source>
</evidence>
<gene>
    <name evidence="3" type="ORF">AB0T83_10800</name>
</gene>
<dbReference type="RefSeq" id="WP_366193044.1">
    <property type="nucleotide sequence ID" value="NZ_JBFBVU010000011.1"/>
</dbReference>
<dbReference type="InterPro" id="IPR032466">
    <property type="entry name" value="Metal_Hydrolase"/>
</dbReference>
<evidence type="ECO:0000256" key="1">
    <source>
        <dbReference type="ARBA" id="ARBA00038310"/>
    </source>
</evidence>
<dbReference type="PANTHER" id="PTHR43569:SF2">
    <property type="entry name" value="AMIDOHYDROLASE-RELATED DOMAIN-CONTAINING PROTEIN"/>
    <property type="match status" value="1"/>
</dbReference>
<organism evidence="3 4">
    <name type="scientific">Meridianimarinicoccus marinus</name>
    <dbReference type="NCBI Taxonomy" id="3231483"/>
    <lineage>
        <taxon>Bacteria</taxon>
        <taxon>Pseudomonadati</taxon>
        <taxon>Pseudomonadota</taxon>
        <taxon>Alphaproteobacteria</taxon>
        <taxon>Rhodobacterales</taxon>
        <taxon>Paracoccaceae</taxon>
        <taxon>Meridianimarinicoccus</taxon>
    </lineage>
</organism>
<evidence type="ECO:0000313" key="4">
    <source>
        <dbReference type="Proteomes" id="UP001553161"/>
    </source>
</evidence>
<dbReference type="EMBL" id="JBFBVU010000011">
    <property type="protein sequence ID" value="MEV8467268.1"/>
    <property type="molecule type" value="Genomic_DNA"/>
</dbReference>
<evidence type="ECO:0000259" key="2">
    <source>
        <dbReference type="Pfam" id="PF04909"/>
    </source>
</evidence>
<proteinExistence type="inferred from homology"/>
<name>A0ABV3L6X7_9RHOB</name>
<dbReference type="PANTHER" id="PTHR43569">
    <property type="entry name" value="AMIDOHYDROLASE"/>
    <property type="match status" value="1"/>
</dbReference>
<keyword evidence="4" id="KW-1185">Reference proteome</keyword>
<dbReference type="Proteomes" id="UP001553161">
    <property type="component" value="Unassembled WGS sequence"/>
</dbReference>
<comment type="similarity">
    <text evidence="1">Belongs to the metallo-dependent hydrolases superfamily.</text>
</comment>
<dbReference type="Gene3D" id="3.20.20.140">
    <property type="entry name" value="Metal-dependent hydrolases"/>
    <property type="match status" value="1"/>
</dbReference>
<accession>A0ABV3L6X7</accession>
<dbReference type="InterPro" id="IPR052350">
    <property type="entry name" value="Metallo-dep_Lactonases"/>
</dbReference>